<dbReference type="EC" id="6.3.4.-" evidence="2"/>
<feature type="binding site" evidence="2">
    <location>
        <position position="102"/>
    </location>
    <ligand>
        <name>ATP</name>
        <dbReference type="ChEBI" id="CHEBI:30616"/>
    </ligand>
</feature>
<dbReference type="HAMAP" id="MF_01539">
    <property type="entry name" value="TmcAL"/>
    <property type="match status" value="1"/>
</dbReference>
<dbReference type="Gene3D" id="3.40.50.620">
    <property type="entry name" value="HUPs"/>
    <property type="match status" value="1"/>
</dbReference>
<comment type="function">
    <text evidence="2">Catalyzes the formation of N(4)-acetylcytidine (ac(4)C) at the wobble position of elongator tRNA(Met), using acetate and ATP as substrates. First activates an acetate ion to form acetyladenylate (Ac-AMP) and then transfers the acetyl group to tRNA to form ac(4)C34.</text>
</comment>
<keyword evidence="2" id="KW-0963">Cytoplasm</keyword>
<dbReference type="EMBL" id="DXEK01000075">
    <property type="protein sequence ID" value="HIX76879.1"/>
    <property type="molecule type" value="Genomic_DNA"/>
</dbReference>
<dbReference type="GO" id="GO:0005737">
    <property type="term" value="C:cytoplasm"/>
    <property type="evidence" value="ECO:0007669"/>
    <property type="project" value="UniProtKB-SubCell"/>
</dbReference>
<comment type="catalytic activity">
    <reaction evidence="2">
        <text>cytidine(34) in elongator tRNA(Met) + acetate + ATP = N(4)-acetylcytidine(34) in elongator tRNA(Met) + AMP + diphosphate</text>
        <dbReference type="Rhea" id="RHEA:58144"/>
        <dbReference type="Rhea" id="RHEA-COMP:10693"/>
        <dbReference type="Rhea" id="RHEA-COMP:10694"/>
        <dbReference type="ChEBI" id="CHEBI:30089"/>
        <dbReference type="ChEBI" id="CHEBI:30616"/>
        <dbReference type="ChEBI" id="CHEBI:33019"/>
        <dbReference type="ChEBI" id="CHEBI:74900"/>
        <dbReference type="ChEBI" id="CHEBI:82748"/>
        <dbReference type="ChEBI" id="CHEBI:456215"/>
    </reaction>
</comment>
<keyword evidence="2" id="KW-0547">Nucleotide-binding</keyword>
<dbReference type="Pfam" id="PF05636">
    <property type="entry name" value="HIGH_NTase1"/>
    <property type="match status" value="1"/>
</dbReference>
<feature type="binding site" evidence="2">
    <location>
        <begin position="7"/>
        <end position="20"/>
    </location>
    <ligand>
        <name>ATP</name>
        <dbReference type="ChEBI" id="CHEBI:30616"/>
    </ligand>
</feature>
<feature type="binding site" evidence="2">
    <location>
        <position position="168"/>
    </location>
    <ligand>
        <name>ATP</name>
        <dbReference type="ChEBI" id="CHEBI:30616"/>
    </ligand>
</feature>
<dbReference type="PANTHER" id="PTHR37825">
    <property type="entry name" value="TRNA(MET) CYTIDINE ACETATE LIGASE"/>
    <property type="match status" value="1"/>
</dbReference>
<keyword evidence="2" id="KW-0694">RNA-binding</keyword>
<name>A0A9D1XCT3_9FIRM</name>
<dbReference type="GO" id="GO:0005524">
    <property type="term" value="F:ATP binding"/>
    <property type="evidence" value="ECO:0007669"/>
    <property type="project" value="UniProtKB-KW"/>
</dbReference>
<evidence type="ECO:0000313" key="4">
    <source>
        <dbReference type="Proteomes" id="UP000886890"/>
    </source>
</evidence>
<keyword evidence="2" id="KW-0820">tRNA-binding</keyword>
<sequence length="399" mass="44220">MKITGIIAEYNPFHNGHAYQLSKARELTGADYLIVVMSGDYVQRGTPAILEKHSRARFALENGADLVLELPVRFSTASAMDFAAGAVRMLDALNAVTHLCFGSESGNLDALDAAAGILEEEPEIYRSTLRSALKSGASYPAARQKAFDVCRKEPLFSTVPSDLLEAPNNILGIEYLRAIRRLHSPIRPVTLTRTSDNYHSARLEHGFASATAVRKTLTGPEPERISGFVPENILSPLLEAARQNRLLSEEDLSLPLKYQLLKSTPESLAGYLDVPEALANRIHRQLSEYTGFRQFAELLKTRETTRTKINRSLLHILLQLDRKPQPLSHLRILGFRKSSAPLLNHLKQHTDLPLVSRLAVLPADAVREDLFASNLYHSVLACKTGIPQPDERSLPIVLV</sequence>
<dbReference type="GO" id="GO:0006400">
    <property type="term" value="P:tRNA modification"/>
    <property type="evidence" value="ECO:0007669"/>
    <property type="project" value="UniProtKB-UniRule"/>
</dbReference>
<accession>A0A9D1XCT3</accession>
<evidence type="ECO:0000256" key="1">
    <source>
        <dbReference type="ARBA" id="ARBA00022694"/>
    </source>
</evidence>
<feature type="binding site" evidence="2">
    <location>
        <position position="193"/>
    </location>
    <ligand>
        <name>ATP</name>
        <dbReference type="ChEBI" id="CHEBI:30616"/>
    </ligand>
</feature>
<reference evidence="3" key="2">
    <citation type="submission" date="2021-04" db="EMBL/GenBank/DDBJ databases">
        <authorList>
            <person name="Gilroy R."/>
        </authorList>
    </citation>
    <scope>NUCLEOTIDE SEQUENCE</scope>
    <source>
        <strain evidence="3">CHK183-1962</strain>
    </source>
</reference>
<dbReference type="SUPFAM" id="SSF52374">
    <property type="entry name" value="Nucleotidylyl transferase"/>
    <property type="match status" value="1"/>
</dbReference>
<dbReference type="PANTHER" id="PTHR37825:SF1">
    <property type="entry name" value="TRNA(MET) CYTIDINE ACETATE LIGASE"/>
    <property type="match status" value="1"/>
</dbReference>
<gene>
    <name evidence="2" type="primary">tmcAL</name>
    <name evidence="3" type="ORF">H9734_04690</name>
</gene>
<dbReference type="GO" id="GO:0000049">
    <property type="term" value="F:tRNA binding"/>
    <property type="evidence" value="ECO:0007669"/>
    <property type="project" value="UniProtKB-KW"/>
</dbReference>
<dbReference type="InterPro" id="IPR014729">
    <property type="entry name" value="Rossmann-like_a/b/a_fold"/>
</dbReference>
<reference evidence="3" key="1">
    <citation type="journal article" date="2021" name="PeerJ">
        <title>Extensive microbial diversity within the chicken gut microbiome revealed by metagenomics and culture.</title>
        <authorList>
            <person name="Gilroy R."/>
            <person name="Ravi A."/>
            <person name="Getino M."/>
            <person name="Pursley I."/>
            <person name="Horton D.L."/>
            <person name="Alikhan N.F."/>
            <person name="Baker D."/>
            <person name="Gharbi K."/>
            <person name="Hall N."/>
            <person name="Watson M."/>
            <person name="Adriaenssens E.M."/>
            <person name="Foster-Nyarko E."/>
            <person name="Jarju S."/>
            <person name="Secka A."/>
            <person name="Antonio M."/>
            <person name="Oren A."/>
            <person name="Chaudhuri R.R."/>
            <person name="La Ragione R."/>
            <person name="Hildebrand F."/>
            <person name="Pallen M.J."/>
        </authorList>
    </citation>
    <scope>NUCLEOTIDE SEQUENCE</scope>
    <source>
        <strain evidence="3">CHK183-1962</strain>
    </source>
</reference>
<keyword evidence="1 2" id="KW-0819">tRNA processing</keyword>
<dbReference type="AlphaFoldDB" id="A0A9D1XCT3"/>
<protein>
    <recommendedName>
        <fullName evidence="2">tRNA(Met) cytidine acetate ligase</fullName>
        <ecNumber evidence="2">6.3.4.-</ecNumber>
    </recommendedName>
</protein>
<comment type="caution">
    <text evidence="2">Lacks conserved residue(s) required for the propagation of feature annotation.</text>
</comment>
<keyword evidence="2" id="KW-0436">Ligase</keyword>
<dbReference type="NCBIfam" id="NF010191">
    <property type="entry name" value="PRK13670.1"/>
    <property type="match status" value="1"/>
</dbReference>
<keyword evidence="2" id="KW-0067">ATP-binding</keyword>
<proteinExistence type="inferred from homology"/>
<organism evidence="3 4">
    <name type="scientific">Candidatus Fusicatenibacter merdavium</name>
    <dbReference type="NCBI Taxonomy" id="2838600"/>
    <lineage>
        <taxon>Bacteria</taxon>
        <taxon>Bacillati</taxon>
        <taxon>Bacillota</taxon>
        <taxon>Clostridia</taxon>
        <taxon>Lachnospirales</taxon>
        <taxon>Lachnospiraceae</taxon>
        <taxon>Fusicatenibacter</taxon>
    </lineage>
</organism>
<comment type="caution">
    <text evidence="3">The sequence shown here is derived from an EMBL/GenBank/DDBJ whole genome shotgun (WGS) entry which is preliminary data.</text>
</comment>
<evidence type="ECO:0000256" key="2">
    <source>
        <dbReference type="HAMAP-Rule" id="MF_01539"/>
    </source>
</evidence>
<dbReference type="InterPro" id="IPR008513">
    <property type="entry name" value="tRNA(Met)_cyd_acetate_ligase"/>
</dbReference>
<comment type="similarity">
    <text evidence="2">Belongs to the TmcAL family.</text>
</comment>
<evidence type="ECO:0000313" key="3">
    <source>
        <dbReference type="EMBL" id="HIX76879.1"/>
    </source>
</evidence>
<comment type="subcellular location">
    <subcellularLocation>
        <location evidence="2">Cytoplasm</location>
    </subcellularLocation>
</comment>
<dbReference type="Proteomes" id="UP000886890">
    <property type="component" value="Unassembled WGS sequence"/>
</dbReference>
<dbReference type="GO" id="GO:0016879">
    <property type="term" value="F:ligase activity, forming carbon-nitrogen bonds"/>
    <property type="evidence" value="ECO:0007669"/>
    <property type="project" value="UniProtKB-UniRule"/>
</dbReference>